<sequence>LFPMTDVTTAVVLKQQARLGQVCIAAPAFDIYDSVTDKYRLFQAAQRLGLSMPATHFVDPGGTPWTVPDDLRYPIVLKPARSRIATDGHWLSTSVRVAHSRADVERIIAQHAWFQHSPFLVQEYIHGQGQGIFALYDHGRPLSFFAHKRLREKPPEGGVSVLSESAPVAEAMRNVAEALLTPIGWHGVAMVEFKVSSDGTPYLMEINGRFWGSLQLAIDAGVDFPYLLYQLAIGLPVAPVEQYKIGVKSRWLLGDLDHLY</sequence>
<feature type="non-terminal residue" evidence="3">
    <location>
        <position position="1"/>
    </location>
</feature>
<dbReference type="Proteomes" id="UP000177950">
    <property type="component" value="Unassembled WGS sequence"/>
</dbReference>
<dbReference type="SUPFAM" id="SSF56059">
    <property type="entry name" value="Glutathione synthetase ATP-binding domain-like"/>
    <property type="match status" value="1"/>
</dbReference>
<dbReference type="PROSITE" id="PS50975">
    <property type="entry name" value="ATP_GRASP"/>
    <property type="match status" value="1"/>
</dbReference>
<proteinExistence type="predicted"/>
<keyword evidence="1" id="KW-0067">ATP-binding</keyword>
<dbReference type="InterPro" id="IPR011761">
    <property type="entry name" value="ATP-grasp"/>
</dbReference>
<organism evidence="3 4">
    <name type="scientific">Candidatus Muproteobacteria bacterium RBG_19FT_COMBO_61_10</name>
    <dbReference type="NCBI Taxonomy" id="1817761"/>
    <lineage>
        <taxon>Bacteria</taxon>
        <taxon>Pseudomonadati</taxon>
        <taxon>Pseudomonadota</taxon>
        <taxon>Candidatus Muproteobacteria</taxon>
    </lineage>
</organism>
<evidence type="ECO:0000256" key="1">
    <source>
        <dbReference type="PROSITE-ProRule" id="PRU00409"/>
    </source>
</evidence>
<dbReference type="GO" id="GO:0005524">
    <property type="term" value="F:ATP binding"/>
    <property type="evidence" value="ECO:0007669"/>
    <property type="project" value="UniProtKB-UniRule"/>
</dbReference>
<dbReference type="GO" id="GO:0046872">
    <property type="term" value="F:metal ion binding"/>
    <property type="evidence" value="ECO:0007669"/>
    <property type="project" value="InterPro"/>
</dbReference>
<evidence type="ECO:0000313" key="3">
    <source>
        <dbReference type="EMBL" id="OGI58643.1"/>
    </source>
</evidence>
<comment type="caution">
    <text evidence="3">The sequence shown here is derived from an EMBL/GenBank/DDBJ whole genome shotgun (WGS) entry which is preliminary data.</text>
</comment>
<evidence type="ECO:0000313" key="4">
    <source>
        <dbReference type="Proteomes" id="UP000177950"/>
    </source>
</evidence>
<dbReference type="Gene3D" id="3.30.470.20">
    <property type="entry name" value="ATP-grasp fold, B domain"/>
    <property type="match status" value="1"/>
</dbReference>
<feature type="domain" description="ATP-grasp" evidence="2">
    <location>
        <begin position="42"/>
        <end position="233"/>
    </location>
</feature>
<dbReference type="Pfam" id="PF15632">
    <property type="entry name" value="ATPgrasp_Ter"/>
    <property type="match status" value="1"/>
</dbReference>
<reference evidence="3 4" key="1">
    <citation type="journal article" date="2016" name="Nat. Commun.">
        <title>Thousands of microbial genomes shed light on interconnected biogeochemical processes in an aquifer system.</title>
        <authorList>
            <person name="Anantharaman K."/>
            <person name="Brown C.T."/>
            <person name="Hug L.A."/>
            <person name="Sharon I."/>
            <person name="Castelle C.J."/>
            <person name="Probst A.J."/>
            <person name="Thomas B.C."/>
            <person name="Singh A."/>
            <person name="Wilkins M.J."/>
            <person name="Karaoz U."/>
            <person name="Brodie E.L."/>
            <person name="Williams K.H."/>
            <person name="Hubbard S.S."/>
            <person name="Banfield J.F."/>
        </authorList>
    </citation>
    <scope>NUCLEOTIDE SEQUENCE [LARGE SCALE GENOMIC DNA]</scope>
</reference>
<dbReference type="EMBL" id="MFSV01000063">
    <property type="protein sequence ID" value="OGI58643.1"/>
    <property type="molecule type" value="Genomic_DNA"/>
</dbReference>
<dbReference type="AlphaFoldDB" id="A0A1F6UMP8"/>
<protein>
    <recommendedName>
        <fullName evidence="2">ATP-grasp domain-containing protein</fullName>
    </recommendedName>
</protein>
<evidence type="ECO:0000259" key="2">
    <source>
        <dbReference type="PROSITE" id="PS50975"/>
    </source>
</evidence>
<keyword evidence="1" id="KW-0547">Nucleotide-binding</keyword>
<accession>A0A1F6UMP8</accession>
<name>A0A1F6UMP8_9PROT</name>
<feature type="non-terminal residue" evidence="3">
    <location>
        <position position="260"/>
    </location>
</feature>
<gene>
    <name evidence="3" type="ORF">A2V58_08180</name>
</gene>